<dbReference type="OrthoDB" id="9815825at2"/>
<reference evidence="3 4" key="1">
    <citation type="submission" date="2017-04" db="EMBL/GenBank/DDBJ databases">
        <authorList>
            <person name="Afonso C.L."/>
            <person name="Miller P.J."/>
            <person name="Scott M.A."/>
            <person name="Spackman E."/>
            <person name="Goraichik I."/>
            <person name="Dimitrov K.M."/>
            <person name="Suarez D.L."/>
            <person name="Swayne D.E."/>
        </authorList>
    </citation>
    <scope>NUCLEOTIDE SEQUENCE [LARGE SCALE GENOMIC DNA]</scope>
    <source>
        <strain evidence="3 4">11</strain>
    </source>
</reference>
<feature type="domain" description="Gfo/Idh/MocA-like oxidoreductase C-terminal" evidence="2">
    <location>
        <begin position="147"/>
        <end position="217"/>
    </location>
</feature>
<dbReference type="Gene3D" id="3.40.50.720">
    <property type="entry name" value="NAD(P)-binding Rossmann-like Domain"/>
    <property type="match status" value="1"/>
</dbReference>
<dbReference type="EMBL" id="FXAZ01000003">
    <property type="protein sequence ID" value="SMG46287.1"/>
    <property type="molecule type" value="Genomic_DNA"/>
</dbReference>
<keyword evidence="4" id="KW-1185">Reference proteome</keyword>
<dbReference type="SUPFAM" id="SSF51735">
    <property type="entry name" value="NAD(P)-binding Rossmann-fold domains"/>
    <property type="match status" value="1"/>
</dbReference>
<accession>A0A1X7KY76</accession>
<organism evidence="3 4">
    <name type="scientific">Paenibacillus aquistagni</name>
    <dbReference type="NCBI Taxonomy" id="1852522"/>
    <lineage>
        <taxon>Bacteria</taxon>
        <taxon>Bacillati</taxon>
        <taxon>Bacillota</taxon>
        <taxon>Bacilli</taxon>
        <taxon>Bacillales</taxon>
        <taxon>Paenibacillaceae</taxon>
        <taxon>Paenibacillus</taxon>
    </lineage>
</organism>
<dbReference type="AlphaFoldDB" id="A0A1X7KY76"/>
<evidence type="ECO:0000259" key="2">
    <source>
        <dbReference type="Pfam" id="PF02894"/>
    </source>
</evidence>
<dbReference type="PANTHER" id="PTHR43377">
    <property type="entry name" value="BILIVERDIN REDUCTASE A"/>
    <property type="match status" value="1"/>
</dbReference>
<dbReference type="InterPro" id="IPR004104">
    <property type="entry name" value="Gfo/Idh/MocA-like_OxRdtase_C"/>
</dbReference>
<evidence type="ECO:0000256" key="1">
    <source>
        <dbReference type="ARBA" id="ARBA00010928"/>
    </source>
</evidence>
<name>A0A1X7KY76_9BACL</name>
<dbReference type="InterPro" id="IPR036291">
    <property type="entry name" value="NAD(P)-bd_dom_sf"/>
</dbReference>
<dbReference type="RefSeq" id="WP_085494982.1">
    <property type="nucleotide sequence ID" value="NZ_FXAZ01000003.1"/>
</dbReference>
<protein>
    <submittedName>
        <fullName evidence="3">Predicted dehydrogenase</fullName>
    </submittedName>
</protein>
<evidence type="ECO:0000313" key="3">
    <source>
        <dbReference type="EMBL" id="SMG46287.1"/>
    </source>
</evidence>
<dbReference type="Pfam" id="PF02894">
    <property type="entry name" value="GFO_IDH_MocA_C"/>
    <property type="match status" value="1"/>
</dbReference>
<dbReference type="STRING" id="1852522.SAMN06295960_2822"/>
<gene>
    <name evidence="3" type="ORF">SAMN06295960_2822</name>
</gene>
<comment type="similarity">
    <text evidence="1">Belongs to the Gfo/Idh/MocA family.</text>
</comment>
<dbReference type="Gene3D" id="3.30.360.10">
    <property type="entry name" value="Dihydrodipicolinate Reductase, domain 2"/>
    <property type="match status" value="1"/>
</dbReference>
<dbReference type="Proteomes" id="UP000193834">
    <property type="component" value="Unassembled WGS sequence"/>
</dbReference>
<dbReference type="SUPFAM" id="SSF55347">
    <property type="entry name" value="Glyceraldehyde-3-phosphate dehydrogenase-like, C-terminal domain"/>
    <property type="match status" value="1"/>
</dbReference>
<dbReference type="PANTHER" id="PTHR43377:SF1">
    <property type="entry name" value="BILIVERDIN REDUCTASE A"/>
    <property type="match status" value="1"/>
</dbReference>
<evidence type="ECO:0000313" key="4">
    <source>
        <dbReference type="Proteomes" id="UP000193834"/>
    </source>
</evidence>
<proteinExistence type="inferred from homology"/>
<sequence>MKVIFFGLGSIGKRHLQNLISVCRANSTDLEVHAFRTKGTEEKIEGIDKYIYQYNQITDQYDVTFITNPTAIHYDTLNLMIKNSNFFFIEKPVFDHPNYEINFTIDPSKVYVAAPLRYKPIMNYLTNYIEDKRIYSARIICSSFLPSWRKEDYRKSYSASKELGGGVELDCIHELDYAIWLFGFPKQKKHLILRKSDLEIESNDLALYLLEYEDKVVEIHLDYFGVYPQRKIEIITNDDFIVCDLLSDTLYSQKYGQIVDMKRDNNAMYVEEIKYFIERVMHCQDNWNDLNNAIDVLQLARGGTIT</sequence>
<dbReference type="InterPro" id="IPR051450">
    <property type="entry name" value="Gfo/Idh/MocA_Oxidoreductases"/>
</dbReference>